<proteinExistence type="predicted"/>
<name>Q0G7K7_9HYPH</name>
<feature type="compositionally biased region" description="Basic and acidic residues" evidence="1">
    <location>
        <begin position="29"/>
        <end position="38"/>
    </location>
</feature>
<keyword evidence="3" id="KW-1185">Reference proteome</keyword>
<evidence type="ECO:0008006" key="4">
    <source>
        <dbReference type="Google" id="ProtNLM"/>
    </source>
</evidence>
<gene>
    <name evidence="2" type="ORF">FP2506_05946</name>
</gene>
<evidence type="ECO:0000313" key="2">
    <source>
        <dbReference type="EMBL" id="EAU42357.1"/>
    </source>
</evidence>
<dbReference type="HOGENOM" id="CLU_2682445_0_0_5"/>
<evidence type="ECO:0000256" key="1">
    <source>
        <dbReference type="SAM" id="MobiDB-lite"/>
    </source>
</evidence>
<reference evidence="2 3" key="1">
    <citation type="journal article" date="2010" name="J. Bacteriol.">
        <title>Genome sequence of Fulvimarina pelagi HTCC2506T, a Mn(II)-oxidizing alphaproteobacterium possessing an aerobic anoxygenic photosynthetic gene cluster and Xanthorhodopsin.</title>
        <authorList>
            <person name="Kang I."/>
            <person name="Oh H.M."/>
            <person name="Lim S.I."/>
            <person name="Ferriera S."/>
            <person name="Giovannoni S.J."/>
            <person name="Cho J.C."/>
        </authorList>
    </citation>
    <scope>NUCLEOTIDE SEQUENCE [LARGE SCALE GENOMIC DNA]</scope>
    <source>
        <strain evidence="2 3">HTCC2506</strain>
    </source>
</reference>
<protein>
    <recommendedName>
        <fullName evidence="4">DUF1127 domain-containing protein</fullName>
    </recommendedName>
</protein>
<evidence type="ECO:0000313" key="3">
    <source>
        <dbReference type="Proteomes" id="UP000004310"/>
    </source>
</evidence>
<dbReference type="AlphaFoldDB" id="Q0G7K7"/>
<feature type="region of interest" description="Disordered" evidence="1">
    <location>
        <begin position="14"/>
        <end position="44"/>
    </location>
</feature>
<comment type="caution">
    <text evidence="2">The sequence shown here is derived from an EMBL/GenBank/DDBJ whole genome shotgun (WGS) entry which is preliminary data.</text>
</comment>
<dbReference type="Proteomes" id="UP000004310">
    <property type="component" value="Unassembled WGS sequence"/>
</dbReference>
<sequence>MWFNHKTVIFGGSAATAKKQAKSGSRPRQTSDLDKEQLADVGIESETQESRLSAVMSKFIHETRFTGYRGEIVA</sequence>
<accession>Q0G7K7</accession>
<dbReference type="EMBL" id="AATP01000001">
    <property type="protein sequence ID" value="EAU42357.1"/>
    <property type="molecule type" value="Genomic_DNA"/>
</dbReference>
<organism evidence="2 3">
    <name type="scientific">Fulvimarina pelagi HTCC2506</name>
    <dbReference type="NCBI Taxonomy" id="314231"/>
    <lineage>
        <taxon>Bacteria</taxon>
        <taxon>Pseudomonadati</taxon>
        <taxon>Pseudomonadota</taxon>
        <taxon>Alphaproteobacteria</taxon>
        <taxon>Hyphomicrobiales</taxon>
        <taxon>Aurantimonadaceae</taxon>
        <taxon>Fulvimarina</taxon>
    </lineage>
</organism>
<dbReference type="RefSeq" id="WP_007066332.1">
    <property type="nucleotide sequence ID" value="NZ_DS022272.1"/>
</dbReference>